<feature type="chain" id="PRO_5046734246" evidence="1">
    <location>
        <begin position="23"/>
        <end position="263"/>
    </location>
</feature>
<dbReference type="Proteomes" id="UP001412067">
    <property type="component" value="Unassembled WGS sequence"/>
</dbReference>
<evidence type="ECO:0000256" key="1">
    <source>
        <dbReference type="SAM" id="SignalP"/>
    </source>
</evidence>
<sequence length="263" mass="28526">MPSSVSSQVWTLLSTVPASVHALAPTPVFAPVLTLESAPASTKEDLTLSPLSRWFARVPMTICKVGHVLLPLPGETNVELTHFIIANDCFKYLGSVGEHISHIVAKSVEVSFGSHLITNKNLENYIYEKVSLPREFLSNASGSQASTIPTLGAVSFAMRLLQRFEFMINHGKWLEIVKPSIVPGISERIMEALASTDDNVDSCMKLKSELKDALTSLLEDYGVLAIPMVPGPPPKLNQDSTTLEDFRTKAFSLLAVAGLSGFC</sequence>
<evidence type="ECO:0000313" key="2">
    <source>
        <dbReference type="EMBL" id="KAK8949809.1"/>
    </source>
</evidence>
<dbReference type="InterPro" id="IPR036928">
    <property type="entry name" value="AS_sf"/>
</dbReference>
<accession>A0ABR2LTJ9</accession>
<evidence type="ECO:0000313" key="3">
    <source>
        <dbReference type="Proteomes" id="UP001412067"/>
    </source>
</evidence>
<feature type="signal peptide" evidence="1">
    <location>
        <begin position="1"/>
        <end position="22"/>
    </location>
</feature>
<proteinExistence type="predicted"/>
<reference evidence="2 3" key="1">
    <citation type="journal article" date="2022" name="Nat. Plants">
        <title>Genomes of leafy and leafless Platanthera orchids illuminate the evolution of mycoheterotrophy.</title>
        <authorList>
            <person name="Li M.H."/>
            <person name="Liu K.W."/>
            <person name="Li Z."/>
            <person name="Lu H.C."/>
            <person name="Ye Q.L."/>
            <person name="Zhang D."/>
            <person name="Wang J.Y."/>
            <person name="Li Y.F."/>
            <person name="Zhong Z.M."/>
            <person name="Liu X."/>
            <person name="Yu X."/>
            <person name="Liu D.K."/>
            <person name="Tu X.D."/>
            <person name="Liu B."/>
            <person name="Hao Y."/>
            <person name="Liao X.Y."/>
            <person name="Jiang Y.T."/>
            <person name="Sun W.H."/>
            <person name="Chen J."/>
            <person name="Chen Y.Q."/>
            <person name="Ai Y."/>
            <person name="Zhai J.W."/>
            <person name="Wu S.S."/>
            <person name="Zhou Z."/>
            <person name="Hsiao Y.Y."/>
            <person name="Wu W.L."/>
            <person name="Chen Y.Y."/>
            <person name="Lin Y.F."/>
            <person name="Hsu J.L."/>
            <person name="Li C.Y."/>
            <person name="Wang Z.W."/>
            <person name="Zhao X."/>
            <person name="Zhong W.Y."/>
            <person name="Ma X.K."/>
            <person name="Ma L."/>
            <person name="Huang J."/>
            <person name="Chen G.Z."/>
            <person name="Huang M.Z."/>
            <person name="Huang L."/>
            <person name="Peng D.H."/>
            <person name="Luo Y.B."/>
            <person name="Zou S.Q."/>
            <person name="Chen S.P."/>
            <person name="Lan S."/>
            <person name="Tsai W.C."/>
            <person name="Van de Peer Y."/>
            <person name="Liu Z.J."/>
        </authorList>
    </citation>
    <scope>NUCLEOTIDE SEQUENCE [LARGE SCALE GENOMIC DNA]</scope>
    <source>
        <strain evidence="2">Lor288</strain>
    </source>
</reference>
<dbReference type="PANTHER" id="PTHR46310:SF7">
    <property type="entry name" value="AMIDASE 1"/>
    <property type="match status" value="1"/>
</dbReference>
<organism evidence="2 3">
    <name type="scientific">Platanthera guangdongensis</name>
    <dbReference type="NCBI Taxonomy" id="2320717"/>
    <lineage>
        <taxon>Eukaryota</taxon>
        <taxon>Viridiplantae</taxon>
        <taxon>Streptophyta</taxon>
        <taxon>Embryophyta</taxon>
        <taxon>Tracheophyta</taxon>
        <taxon>Spermatophyta</taxon>
        <taxon>Magnoliopsida</taxon>
        <taxon>Liliopsida</taxon>
        <taxon>Asparagales</taxon>
        <taxon>Orchidaceae</taxon>
        <taxon>Orchidoideae</taxon>
        <taxon>Orchideae</taxon>
        <taxon>Orchidinae</taxon>
        <taxon>Platanthera</taxon>
    </lineage>
</organism>
<keyword evidence="1" id="KW-0732">Signal</keyword>
<protein>
    <submittedName>
        <fullName evidence="2">Amidase 1</fullName>
    </submittedName>
</protein>
<comment type="caution">
    <text evidence="2">The sequence shown here is derived from an EMBL/GenBank/DDBJ whole genome shotgun (WGS) entry which is preliminary data.</text>
</comment>
<dbReference type="SUPFAM" id="SSF75304">
    <property type="entry name" value="Amidase signature (AS) enzymes"/>
    <property type="match status" value="1"/>
</dbReference>
<gene>
    <name evidence="2" type="primary">AMI1</name>
    <name evidence="2" type="ORF">KSP40_PGU008591</name>
</gene>
<dbReference type="PANTHER" id="PTHR46310">
    <property type="entry name" value="AMIDASE 1"/>
    <property type="match status" value="1"/>
</dbReference>
<dbReference type="Gene3D" id="3.90.1300.10">
    <property type="entry name" value="Amidase signature (AS) domain"/>
    <property type="match status" value="1"/>
</dbReference>
<name>A0ABR2LTJ9_9ASPA</name>
<dbReference type="EMBL" id="JBBWWR010000015">
    <property type="protein sequence ID" value="KAK8949809.1"/>
    <property type="molecule type" value="Genomic_DNA"/>
</dbReference>
<keyword evidence="3" id="KW-1185">Reference proteome</keyword>